<keyword evidence="13" id="KW-1185">Reference proteome</keyword>
<comment type="similarity">
    <text evidence="7">Belongs to the major facilitator superfamily. Sugar transporter (TC 2.A.1.1) family. Trehalose transporter subfamily.</text>
</comment>
<evidence type="ECO:0000256" key="2">
    <source>
        <dbReference type="ARBA" id="ARBA00022475"/>
    </source>
</evidence>
<reference evidence="12" key="2">
    <citation type="submission" date="2021-08" db="EMBL/GenBank/DDBJ databases">
        <authorList>
            <person name="Eriksson T."/>
        </authorList>
    </citation>
    <scope>NUCLEOTIDE SEQUENCE</scope>
    <source>
        <strain evidence="12">Stoneville</strain>
        <tissue evidence="12">Whole head</tissue>
    </source>
</reference>
<organism evidence="12 13">
    <name type="scientific">Tenebrio molitor</name>
    <name type="common">Yellow mealworm beetle</name>
    <dbReference type="NCBI Taxonomy" id="7067"/>
    <lineage>
        <taxon>Eukaryota</taxon>
        <taxon>Metazoa</taxon>
        <taxon>Ecdysozoa</taxon>
        <taxon>Arthropoda</taxon>
        <taxon>Hexapoda</taxon>
        <taxon>Insecta</taxon>
        <taxon>Pterygota</taxon>
        <taxon>Neoptera</taxon>
        <taxon>Endopterygota</taxon>
        <taxon>Coleoptera</taxon>
        <taxon>Polyphaga</taxon>
        <taxon>Cucujiformia</taxon>
        <taxon>Tenebrionidae</taxon>
        <taxon>Tenebrio</taxon>
    </lineage>
</organism>
<keyword evidence="5 10" id="KW-0472">Membrane</keyword>
<feature type="transmembrane region" description="Helical" evidence="10">
    <location>
        <begin position="436"/>
        <end position="455"/>
    </location>
</feature>
<evidence type="ECO:0000259" key="11">
    <source>
        <dbReference type="PROSITE" id="PS50850"/>
    </source>
</evidence>
<dbReference type="InterPro" id="IPR003663">
    <property type="entry name" value="Sugar/inositol_transpt"/>
</dbReference>
<dbReference type="GO" id="GO:0051119">
    <property type="term" value="F:sugar transmembrane transporter activity"/>
    <property type="evidence" value="ECO:0007669"/>
    <property type="project" value="InterPro"/>
</dbReference>
<feature type="transmembrane region" description="Helical" evidence="10">
    <location>
        <begin position="368"/>
        <end position="393"/>
    </location>
</feature>
<accession>A0A8J6LBP2</accession>
<dbReference type="AlphaFoldDB" id="A0A8J6LBP2"/>
<evidence type="ECO:0000256" key="10">
    <source>
        <dbReference type="SAM" id="Phobius"/>
    </source>
</evidence>
<evidence type="ECO:0000313" key="12">
    <source>
        <dbReference type="EMBL" id="KAH0813548.1"/>
    </source>
</evidence>
<evidence type="ECO:0000313" key="13">
    <source>
        <dbReference type="Proteomes" id="UP000719412"/>
    </source>
</evidence>
<dbReference type="InterPro" id="IPR005828">
    <property type="entry name" value="MFS_sugar_transport-like"/>
</dbReference>
<feature type="transmembrane region" description="Helical" evidence="10">
    <location>
        <begin position="195"/>
        <end position="214"/>
    </location>
</feature>
<dbReference type="FunFam" id="1.20.1250.20:FF:000055">
    <property type="entry name" value="Facilitated trehalose transporter Tret1-2 homolog"/>
    <property type="match status" value="1"/>
</dbReference>
<feature type="transmembrane region" description="Helical" evidence="10">
    <location>
        <begin position="80"/>
        <end position="98"/>
    </location>
</feature>
<keyword evidence="8" id="KW-0813">Transport</keyword>
<feature type="region of interest" description="Disordered" evidence="9">
    <location>
        <begin position="1"/>
        <end position="21"/>
    </location>
</feature>
<reference evidence="12" key="1">
    <citation type="journal article" date="2020" name="J Insects Food Feed">
        <title>The yellow mealworm (Tenebrio molitor) genome: a resource for the emerging insects as food and feed industry.</title>
        <authorList>
            <person name="Eriksson T."/>
            <person name="Andere A."/>
            <person name="Kelstrup H."/>
            <person name="Emery V."/>
            <person name="Picard C."/>
        </authorList>
    </citation>
    <scope>NUCLEOTIDE SEQUENCE</scope>
    <source>
        <strain evidence="12">Stoneville</strain>
        <tissue evidence="12">Whole head</tissue>
    </source>
</reference>
<feature type="transmembrane region" description="Helical" evidence="10">
    <location>
        <begin position="268"/>
        <end position="290"/>
    </location>
</feature>
<feature type="domain" description="Major facilitator superfamily (MFS) profile" evidence="11">
    <location>
        <begin position="38"/>
        <end position="459"/>
    </location>
</feature>
<comment type="caution">
    <text evidence="12">The sequence shown here is derived from an EMBL/GenBank/DDBJ whole genome shotgun (WGS) entry which is preliminary data.</text>
</comment>
<sequence length="473" mass="52869">MSGLLEDQPQESAPQEIPADEELAPKVRVTKKLRKNNIVPQLLATGIVSWLDILVGYASAYSSPAESTMIRDLNLTKSEASWISSLLPMGALVSSLTGGPAVEFLGRKKTLIVADTIFLLAWSINYFSRNYWSMYASRILSGCSVGITSFALPVYLAETLQPKIRGRLGLFPTAFGNFGILICFISGSFVEWRGLAGIGALLSIPFLVAIWIVPETPRWYISKKKNRRARVSLQWLRGSKCDVTKEIEELQYVKNNDKATFARWHLKVFMIVLGLMFFQQFSGINAVIFYTTKIFEKSGSFLDASVCTAIIGIVNFVSTFLAAVVVDKLGRKVLMYVSCTIMAFMLAILGVYFFLLDVKHMDLKLVEWLPLSCFILYVLGFSFGMGPIPWLMMGEILPATIRGQAASMAAAFNWTCTFVITKTFPLFVDSVGAHYAFWFFSVIMICSLVFLKLFVPETKKRTLEDIERILSAN</sequence>
<feature type="transmembrane region" description="Helical" evidence="10">
    <location>
        <begin position="168"/>
        <end position="189"/>
    </location>
</feature>
<gene>
    <name evidence="12" type="ORF">GEV33_009243</name>
</gene>
<feature type="transmembrane region" description="Helical" evidence="10">
    <location>
        <begin position="38"/>
        <end position="60"/>
    </location>
</feature>
<dbReference type="InterPro" id="IPR044775">
    <property type="entry name" value="MFS_ERD6/Tret1-like"/>
</dbReference>
<evidence type="ECO:0000256" key="5">
    <source>
        <dbReference type="ARBA" id="ARBA00023136"/>
    </source>
</evidence>
<dbReference type="CDD" id="cd17358">
    <property type="entry name" value="MFS_GLUT6_8_Class3_like"/>
    <property type="match status" value="1"/>
</dbReference>
<comment type="subcellular location">
    <subcellularLocation>
        <location evidence="1">Cell membrane</location>
        <topology evidence="1">Multi-pass membrane protein</topology>
    </subcellularLocation>
</comment>
<dbReference type="OrthoDB" id="6339427at2759"/>
<evidence type="ECO:0000256" key="7">
    <source>
        <dbReference type="ARBA" id="ARBA00024348"/>
    </source>
</evidence>
<dbReference type="PANTHER" id="PTHR48021">
    <property type="match status" value="1"/>
</dbReference>
<dbReference type="GO" id="GO:0005886">
    <property type="term" value="C:plasma membrane"/>
    <property type="evidence" value="ECO:0007669"/>
    <property type="project" value="UniProtKB-SubCell"/>
</dbReference>
<evidence type="ECO:0000256" key="1">
    <source>
        <dbReference type="ARBA" id="ARBA00004651"/>
    </source>
</evidence>
<dbReference type="Proteomes" id="UP000719412">
    <property type="component" value="Unassembled WGS sequence"/>
</dbReference>
<dbReference type="InterPro" id="IPR050549">
    <property type="entry name" value="MFS_Trehalose_Transporter"/>
</dbReference>
<name>A0A8J6LBP2_TENMO</name>
<feature type="transmembrane region" description="Helical" evidence="10">
    <location>
        <begin position="333"/>
        <end position="356"/>
    </location>
</feature>
<feature type="transmembrane region" description="Helical" evidence="10">
    <location>
        <begin position="302"/>
        <end position="326"/>
    </location>
</feature>
<dbReference type="NCBIfam" id="TIGR00879">
    <property type="entry name" value="SP"/>
    <property type="match status" value="1"/>
</dbReference>
<evidence type="ECO:0000256" key="9">
    <source>
        <dbReference type="SAM" id="MobiDB-lite"/>
    </source>
</evidence>
<keyword evidence="2" id="KW-1003">Cell membrane</keyword>
<dbReference type="InterPro" id="IPR020846">
    <property type="entry name" value="MFS_dom"/>
</dbReference>
<proteinExistence type="inferred from homology"/>
<protein>
    <recommendedName>
        <fullName evidence="11">Major facilitator superfamily (MFS) profile domain-containing protein</fullName>
    </recommendedName>
</protein>
<dbReference type="EMBL" id="JABDTM020025177">
    <property type="protein sequence ID" value="KAH0813548.1"/>
    <property type="molecule type" value="Genomic_DNA"/>
</dbReference>
<keyword evidence="4 10" id="KW-1133">Transmembrane helix</keyword>
<dbReference type="PROSITE" id="PS00216">
    <property type="entry name" value="SUGAR_TRANSPORT_1"/>
    <property type="match status" value="2"/>
</dbReference>
<dbReference type="PROSITE" id="PS50850">
    <property type="entry name" value="MFS"/>
    <property type="match status" value="1"/>
</dbReference>
<dbReference type="PANTHER" id="PTHR48021:SF96">
    <property type="entry name" value="FACILITATED TREHALOSE TRANSPORTER TRET1-1-RELATED"/>
    <property type="match status" value="1"/>
</dbReference>
<dbReference type="Pfam" id="PF00083">
    <property type="entry name" value="Sugar_tr"/>
    <property type="match status" value="1"/>
</dbReference>
<dbReference type="InterPro" id="IPR005829">
    <property type="entry name" value="Sugar_transporter_CS"/>
</dbReference>
<feature type="transmembrane region" description="Helical" evidence="10">
    <location>
        <begin position="405"/>
        <end position="424"/>
    </location>
</feature>
<evidence type="ECO:0000256" key="8">
    <source>
        <dbReference type="RuleBase" id="RU003346"/>
    </source>
</evidence>
<feature type="transmembrane region" description="Helical" evidence="10">
    <location>
        <begin position="139"/>
        <end position="156"/>
    </location>
</feature>
<keyword evidence="6" id="KW-0325">Glycoprotein</keyword>
<evidence type="ECO:0000256" key="6">
    <source>
        <dbReference type="ARBA" id="ARBA00023180"/>
    </source>
</evidence>
<keyword evidence="3 10" id="KW-0812">Transmembrane</keyword>
<evidence type="ECO:0000256" key="4">
    <source>
        <dbReference type="ARBA" id="ARBA00022989"/>
    </source>
</evidence>
<evidence type="ECO:0000256" key="3">
    <source>
        <dbReference type="ARBA" id="ARBA00022692"/>
    </source>
</evidence>